<evidence type="ECO:0000256" key="2">
    <source>
        <dbReference type="ARBA" id="ARBA00022801"/>
    </source>
</evidence>
<gene>
    <name evidence="5" type="ORF">PECAL_4P22290</name>
</gene>
<dbReference type="PRINTS" id="PR00740">
    <property type="entry name" value="GLHYDRLASE27"/>
</dbReference>
<dbReference type="GO" id="GO:0005975">
    <property type="term" value="P:carbohydrate metabolic process"/>
    <property type="evidence" value="ECO:0007669"/>
    <property type="project" value="InterPro"/>
</dbReference>
<dbReference type="InterPro" id="IPR017853">
    <property type="entry name" value="GH"/>
</dbReference>
<dbReference type="InterPro" id="IPR013785">
    <property type="entry name" value="Aldolase_TIM"/>
</dbReference>
<organism evidence="5 6">
    <name type="scientific">Pelagomonas calceolata</name>
    <dbReference type="NCBI Taxonomy" id="35677"/>
    <lineage>
        <taxon>Eukaryota</taxon>
        <taxon>Sar</taxon>
        <taxon>Stramenopiles</taxon>
        <taxon>Ochrophyta</taxon>
        <taxon>Pelagophyceae</taxon>
        <taxon>Pelagomonadales</taxon>
        <taxon>Pelagomonadaceae</taxon>
        <taxon>Pelagomonas</taxon>
    </lineage>
</organism>
<keyword evidence="6" id="KW-1185">Reference proteome</keyword>
<sequence>MHRFLLAALAAATPQRHEIGKLPALGYNTWNDVRCDGVEATTILSLAQGLVQSNFSQKGYTFLNVDDCWQAPLLNEKGELVPDSLKFPDGLKVVVDKVHALGLKFGLYADRGFYTCAFRAGSRHHERTHAKQFHAWQIDYLKYDSCWSPNLRRKGALEDYARMRDALAQHAPGVHYSLCGWSSWYAPAVSGEEGYHSWRISADCDEFANIYEAARTMEQLSDYAGPTRGYNDPDMLVGTSTGAVTLTPAQSRTQFDLWCVLAAPLLLGTNPMNMNAWDLETYGDTEVIEIDQDPLGKQGTPVYSTCPPHAPKDNWWCSPWSMPRDVFEVWTGLLRALAAVLLTSALLLRGAGRPRGAATAFILAVGSVGYVQVLHTYRPRVAACQQVWAKPLAGGDAALLFVNWASDDAAVACDAACLDRAGLTRRPLYVREVRARANRAPLVDGASVLVQRVAGGGGSVLFRVGL</sequence>
<evidence type="ECO:0000256" key="4">
    <source>
        <dbReference type="RuleBase" id="RU361168"/>
    </source>
</evidence>
<dbReference type="Proteomes" id="UP000789595">
    <property type="component" value="Unassembled WGS sequence"/>
</dbReference>
<dbReference type="GO" id="GO:0004557">
    <property type="term" value="F:alpha-galactosidase activity"/>
    <property type="evidence" value="ECO:0007669"/>
    <property type="project" value="UniProtKB-EC"/>
</dbReference>
<dbReference type="InterPro" id="IPR002241">
    <property type="entry name" value="Glyco_hydro_27"/>
</dbReference>
<dbReference type="SUPFAM" id="SSF51445">
    <property type="entry name" value="(Trans)glycosidases"/>
    <property type="match status" value="1"/>
</dbReference>
<name>A0A8J2SQ02_9STRA</name>
<keyword evidence="3 4" id="KW-0326">Glycosidase</keyword>
<keyword evidence="2 4" id="KW-0378">Hydrolase</keyword>
<dbReference type="PANTHER" id="PTHR11452:SF75">
    <property type="entry name" value="ALPHA-GALACTOSIDASE MEL1"/>
    <property type="match status" value="1"/>
</dbReference>
<proteinExistence type="inferred from homology"/>
<reference evidence="5" key="1">
    <citation type="submission" date="2021-11" db="EMBL/GenBank/DDBJ databases">
        <authorList>
            <consortium name="Genoscope - CEA"/>
            <person name="William W."/>
        </authorList>
    </citation>
    <scope>NUCLEOTIDE SEQUENCE</scope>
</reference>
<dbReference type="EC" id="3.2.1.22" evidence="4"/>
<comment type="catalytic activity">
    <reaction evidence="4">
        <text>Hydrolysis of terminal, non-reducing alpha-D-galactose residues in alpha-D-galactosides, including galactose oligosaccharides, galactomannans and galactolipids.</text>
        <dbReference type="EC" id="3.2.1.22"/>
    </reaction>
</comment>
<dbReference type="PANTHER" id="PTHR11452">
    <property type="entry name" value="ALPHA-GALACTOSIDASE/ALPHA-N-ACETYLGALACTOSAMINIDASE"/>
    <property type="match status" value="1"/>
</dbReference>
<keyword evidence="4" id="KW-1015">Disulfide bond</keyword>
<dbReference type="Pfam" id="PF16499">
    <property type="entry name" value="Melibiase_2"/>
    <property type="match status" value="1"/>
</dbReference>
<dbReference type="Gene3D" id="3.20.20.70">
    <property type="entry name" value="Aldolase class I"/>
    <property type="match status" value="1"/>
</dbReference>
<evidence type="ECO:0000256" key="1">
    <source>
        <dbReference type="ARBA" id="ARBA00009743"/>
    </source>
</evidence>
<accession>A0A8J2SQ02</accession>
<evidence type="ECO:0000313" key="6">
    <source>
        <dbReference type="Proteomes" id="UP000789595"/>
    </source>
</evidence>
<comment type="caution">
    <text evidence="5">The sequence shown here is derived from an EMBL/GenBank/DDBJ whole genome shotgun (WGS) entry which is preliminary data.</text>
</comment>
<evidence type="ECO:0000256" key="3">
    <source>
        <dbReference type="ARBA" id="ARBA00023295"/>
    </source>
</evidence>
<evidence type="ECO:0000313" key="5">
    <source>
        <dbReference type="EMBL" id="CAH0374916.1"/>
    </source>
</evidence>
<protein>
    <recommendedName>
        <fullName evidence="4">Alpha-galactosidase</fullName>
        <ecNumber evidence="4">3.2.1.22</ecNumber>
    </recommendedName>
    <alternativeName>
        <fullName evidence="4">Melibiase</fullName>
    </alternativeName>
</protein>
<dbReference type="CDD" id="cd14792">
    <property type="entry name" value="GH27"/>
    <property type="match status" value="1"/>
</dbReference>
<dbReference type="OrthoDB" id="5795902at2759"/>
<dbReference type="AlphaFoldDB" id="A0A8J2SQ02"/>
<dbReference type="EMBL" id="CAKKNE010000004">
    <property type="protein sequence ID" value="CAH0374916.1"/>
    <property type="molecule type" value="Genomic_DNA"/>
</dbReference>
<comment type="similarity">
    <text evidence="1 4">Belongs to the glycosyl hydrolase 27 family.</text>
</comment>